<gene>
    <name evidence="10" type="ORF">D5R40_03800</name>
</gene>
<dbReference type="RefSeq" id="WP_124144209.1">
    <property type="nucleotide sequence ID" value="NZ_CAWOKI010000390.1"/>
</dbReference>
<keyword evidence="4" id="KW-0256">Endoplasmic reticulum</keyword>
<evidence type="ECO:0000256" key="6">
    <source>
        <dbReference type="ARBA" id="ARBA00022919"/>
    </source>
</evidence>
<evidence type="ECO:0000256" key="9">
    <source>
        <dbReference type="ARBA" id="ARBA00026112"/>
    </source>
</evidence>
<dbReference type="SUPFAM" id="SSF51735">
    <property type="entry name" value="NAD(P)-binding Rossmann-fold domains"/>
    <property type="match status" value="1"/>
</dbReference>
<evidence type="ECO:0000256" key="2">
    <source>
        <dbReference type="ARBA" id="ARBA00004760"/>
    </source>
</evidence>
<comment type="pathway">
    <text evidence="2">Lipid metabolism; sphingolipid metabolism.</text>
</comment>
<name>A0A3N6PY08_9CYAN</name>
<dbReference type="AlphaFoldDB" id="A0A3N6PY08"/>
<dbReference type="Proteomes" id="UP000269154">
    <property type="component" value="Unassembled WGS sequence"/>
</dbReference>
<protein>
    <recommendedName>
        <fullName evidence="9">3-dehydrosphinganine reductase</fullName>
        <ecNumber evidence="9">1.1.1.102</ecNumber>
    </recommendedName>
</protein>
<dbReference type="InterPro" id="IPR002347">
    <property type="entry name" value="SDR_fam"/>
</dbReference>
<dbReference type="CDD" id="cd08939">
    <property type="entry name" value="KDSR-like_SDR_c"/>
    <property type="match status" value="1"/>
</dbReference>
<evidence type="ECO:0000313" key="11">
    <source>
        <dbReference type="Proteomes" id="UP000269154"/>
    </source>
</evidence>
<dbReference type="PANTHER" id="PTHR43550">
    <property type="entry name" value="3-KETODIHYDROSPHINGOSINE REDUCTASE"/>
    <property type="match status" value="1"/>
</dbReference>
<proteinExistence type="predicted"/>
<dbReference type="GO" id="GO:0047560">
    <property type="term" value="F:3-dehydrosphinganine reductase activity"/>
    <property type="evidence" value="ECO:0007669"/>
    <property type="project" value="UniProtKB-EC"/>
</dbReference>
<comment type="caution">
    <text evidence="10">The sequence shown here is derived from an EMBL/GenBank/DDBJ whole genome shotgun (WGS) entry which is preliminary data.</text>
</comment>
<comment type="pathway">
    <text evidence="3">Sphingolipid metabolism.</text>
</comment>
<reference evidence="10 11" key="1">
    <citation type="journal article" date="2018" name="ACS Chem. Biol.">
        <title>Ketoreductase domain dysfunction expands chemodiversity: malyngamide biosynthesis in the cyanobacterium Okeania hirsuta.</title>
        <authorList>
            <person name="Moss N.A."/>
            <person name="Leao T."/>
            <person name="Rankin M."/>
            <person name="McCullough T.M."/>
            <person name="Qu P."/>
            <person name="Korobeynikov A."/>
            <person name="Smith J.L."/>
            <person name="Gerwick L."/>
            <person name="Gerwick W.H."/>
        </authorList>
    </citation>
    <scope>NUCLEOTIDE SEQUENCE [LARGE SCALE GENOMIC DNA]</scope>
    <source>
        <strain evidence="10 11">PAB10Feb10-1</strain>
    </source>
</reference>
<evidence type="ECO:0000256" key="7">
    <source>
        <dbReference type="ARBA" id="ARBA00023002"/>
    </source>
</evidence>
<dbReference type="PANTHER" id="PTHR43550:SF3">
    <property type="entry name" value="3-KETODIHYDROSPHINGOSINE REDUCTASE"/>
    <property type="match status" value="1"/>
</dbReference>
<dbReference type="EC" id="1.1.1.102" evidence="9"/>
<evidence type="ECO:0000256" key="8">
    <source>
        <dbReference type="ARBA" id="ARBA00023098"/>
    </source>
</evidence>
<dbReference type="InterPro" id="IPR036291">
    <property type="entry name" value="NAD(P)-bd_dom_sf"/>
</dbReference>
<keyword evidence="6" id="KW-0746">Sphingolipid metabolism</keyword>
<dbReference type="OrthoDB" id="9803333at2"/>
<evidence type="ECO:0000256" key="1">
    <source>
        <dbReference type="ARBA" id="ARBA00004240"/>
    </source>
</evidence>
<comment type="subcellular location">
    <subcellularLocation>
        <location evidence="1">Endoplasmic reticulum</location>
    </subcellularLocation>
</comment>
<evidence type="ECO:0000313" key="10">
    <source>
        <dbReference type="EMBL" id="RQH53508.1"/>
    </source>
</evidence>
<evidence type="ECO:0000256" key="3">
    <source>
        <dbReference type="ARBA" id="ARBA00004991"/>
    </source>
</evidence>
<dbReference type="GO" id="GO:0006666">
    <property type="term" value="P:3-keto-sphinganine metabolic process"/>
    <property type="evidence" value="ECO:0007669"/>
    <property type="project" value="InterPro"/>
</dbReference>
<keyword evidence="5" id="KW-0521">NADP</keyword>
<keyword evidence="11" id="KW-1185">Reference proteome</keyword>
<dbReference type="Gene3D" id="3.40.50.720">
    <property type="entry name" value="NAD(P)-binding Rossmann-like Domain"/>
    <property type="match status" value="1"/>
</dbReference>
<organism evidence="10 11">
    <name type="scientific">Okeania hirsuta</name>
    <dbReference type="NCBI Taxonomy" id="1458930"/>
    <lineage>
        <taxon>Bacteria</taxon>
        <taxon>Bacillati</taxon>
        <taxon>Cyanobacteriota</taxon>
        <taxon>Cyanophyceae</taxon>
        <taxon>Oscillatoriophycideae</taxon>
        <taxon>Oscillatoriales</taxon>
        <taxon>Microcoleaceae</taxon>
        <taxon>Okeania</taxon>
    </lineage>
</organism>
<evidence type="ECO:0000256" key="5">
    <source>
        <dbReference type="ARBA" id="ARBA00022857"/>
    </source>
</evidence>
<keyword evidence="7" id="KW-0560">Oxidoreductase</keyword>
<sequence length="276" mass="30048">MWQHAIITGGSSGIGKEIAKLLATEGSNISIIARNPKKLEAARAEITATIVNPEQKIITISTDVAHREATETAIHQAVKEIGTPDLLITAAGISHPGYFRELPIEIFEQTMAINYFGSLYCVRAVIPMMEQEKKGHIVMISSGAGLIGIYGYTPYCPSKFAIRGLAESLRGELKLSGISVSVVYPPDTDTPQLEVENKTKPLETKRITATSGVWSAEDMAVEIVRGMKKKTFAIAPGLEMTLLDKLHSLLAPIIRWYMDLIVVQTLGSRGSTINNE</sequence>
<accession>A0A3N6PY08</accession>
<keyword evidence="8" id="KW-0443">Lipid metabolism</keyword>
<evidence type="ECO:0000256" key="4">
    <source>
        <dbReference type="ARBA" id="ARBA00022824"/>
    </source>
</evidence>
<dbReference type="Pfam" id="PF00106">
    <property type="entry name" value="adh_short"/>
    <property type="match status" value="1"/>
</dbReference>
<dbReference type="PRINTS" id="PR00081">
    <property type="entry name" value="GDHRDH"/>
</dbReference>
<dbReference type="EMBL" id="RCBY01000012">
    <property type="protein sequence ID" value="RQH53508.1"/>
    <property type="molecule type" value="Genomic_DNA"/>
</dbReference>
<dbReference type="FunFam" id="3.40.50.720:FF:000468">
    <property type="entry name" value="Short-chain dehydrogenase, putative"/>
    <property type="match status" value="1"/>
</dbReference>
<dbReference type="GO" id="GO:0016020">
    <property type="term" value="C:membrane"/>
    <property type="evidence" value="ECO:0007669"/>
    <property type="project" value="GOC"/>
</dbReference>
<dbReference type="GO" id="GO:0030148">
    <property type="term" value="P:sphingolipid biosynthetic process"/>
    <property type="evidence" value="ECO:0007669"/>
    <property type="project" value="InterPro"/>
</dbReference>
<dbReference type="InterPro" id="IPR045022">
    <property type="entry name" value="KDSR-like"/>
</dbReference>